<comment type="caution">
    <text evidence="1">The sequence shown here is derived from an EMBL/GenBank/DDBJ whole genome shotgun (WGS) entry which is preliminary data.</text>
</comment>
<evidence type="ECO:0000313" key="1">
    <source>
        <dbReference type="EMBL" id="PWA67531.1"/>
    </source>
</evidence>
<gene>
    <name evidence="1" type="ORF">CTI12_AA317870</name>
</gene>
<keyword evidence="2" id="KW-1185">Reference proteome</keyword>
<dbReference type="Gene3D" id="1.10.10.60">
    <property type="entry name" value="Homeodomain-like"/>
    <property type="match status" value="1"/>
</dbReference>
<protein>
    <submittedName>
        <fullName evidence="1">Transcription factor RAX3</fullName>
    </submittedName>
</protein>
<dbReference type="OrthoDB" id="1751298at2759"/>
<evidence type="ECO:0000313" key="2">
    <source>
        <dbReference type="Proteomes" id="UP000245207"/>
    </source>
</evidence>
<proteinExistence type="predicted"/>
<name>A0A2U1N1Y6_ARTAN</name>
<sequence>MVELLKPNISMEDSLKKKTTSFAVSILSIGSSPTACRTDNDIKNYWNTKLKKKLISKAQNSLSPIGSRMTKRCERHGNFEQSSLERLPLQYATPKTKQI</sequence>
<dbReference type="EMBL" id="PKPP01003818">
    <property type="protein sequence ID" value="PWA67531.1"/>
    <property type="molecule type" value="Genomic_DNA"/>
</dbReference>
<reference evidence="1 2" key="1">
    <citation type="journal article" date="2018" name="Mol. Plant">
        <title>The genome of Artemisia annua provides insight into the evolution of Asteraceae family and artemisinin biosynthesis.</title>
        <authorList>
            <person name="Shen Q."/>
            <person name="Zhang L."/>
            <person name="Liao Z."/>
            <person name="Wang S."/>
            <person name="Yan T."/>
            <person name="Shi P."/>
            <person name="Liu M."/>
            <person name="Fu X."/>
            <person name="Pan Q."/>
            <person name="Wang Y."/>
            <person name="Lv Z."/>
            <person name="Lu X."/>
            <person name="Zhang F."/>
            <person name="Jiang W."/>
            <person name="Ma Y."/>
            <person name="Chen M."/>
            <person name="Hao X."/>
            <person name="Li L."/>
            <person name="Tang Y."/>
            <person name="Lv G."/>
            <person name="Zhou Y."/>
            <person name="Sun X."/>
            <person name="Brodelius P.E."/>
            <person name="Rose J.K.C."/>
            <person name="Tang K."/>
        </authorList>
    </citation>
    <scope>NUCLEOTIDE SEQUENCE [LARGE SCALE GENOMIC DNA]</scope>
    <source>
        <strain evidence="2">cv. Huhao1</strain>
        <tissue evidence="1">Leaf</tissue>
    </source>
</reference>
<organism evidence="1 2">
    <name type="scientific">Artemisia annua</name>
    <name type="common">Sweet wormwood</name>
    <dbReference type="NCBI Taxonomy" id="35608"/>
    <lineage>
        <taxon>Eukaryota</taxon>
        <taxon>Viridiplantae</taxon>
        <taxon>Streptophyta</taxon>
        <taxon>Embryophyta</taxon>
        <taxon>Tracheophyta</taxon>
        <taxon>Spermatophyta</taxon>
        <taxon>Magnoliopsida</taxon>
        <taxon>eudicotyledons</taxon>
        <taxon>Gunneridae</taxon>
        <taxon>Pentapetalae</taxon>
        <taxon>asterids</taxon>
        <taxon>campanulids</taxon>
        <taxon>Asterales</taxon>
        <taxon>Asteraceae</taxon>
        <taxon>Asteroideae</taxon>
        <taxon>Anthemideae</taxon>
        <taxon>Artemisiinae</taxon>
        <taxon>Artemisia</taxon>
    </lineage>
</organism>
<dbReference type="AlphaFoldDB" id="A0A2U1N1Y6"/>
<dbReference type="Proteomes" id="UP000245207">
    <property type="component" value="Unassembled WGS sequence"/>
</dbReference>
<accession>A0A2U1N1Y6</accession>